<evidence type="ECO:0000256" key="6">
    <source>
        <dbReference type="ARBA" id="ARBA00023315"/>
    </source>
</evidence>
<keyword evidence="6 7" id="KW-0012">Acyltransferase</keyword>
<reference evidence="10" key="1">
    <citation type="submission" date="2021-01" db="EMBL/GenBank/DDBJ databases">
        <authorList>
            <person name="Corre E."/>
            <person name="Pelletier E."/>
            <person name="Niang G."/>
            <person name="Scheremetjew M."/>
            <person name="Finn R."/>
            <person name="Kale V."/>
            <person name="Holt S."/>
            <person name="Cochrane G."/>
            <person name="Meng A."/>
            <person name="Brown T."/>
            <person name="Cohen L."/>
        </authorList>
    </citation>
    <scope>NUCLEOTIDE SEQUENCE</scope>
    <source>
        <strain evidence="10">CCMP 410</strain>
    </source>
</reference>
<feature type="compositionally biased region" description="Pro residues" evidence="8">
    <location>
        <begin position="409"/>
        <end position="419"/>
    </location>
</feature>
<evidence type="ECO:0000259" key="9">
    <source>
        <dbReference type="Pfam" id="PF01529"/>
    </source>
</evidence>
<dbReference type="Pfam" id="PF01529">
    <property type="entry name" value="DHHC"/>
    <property type="match status" value="1"/>
</dbReference>
<name>A0A7S1Y3T6_9STRA</name>
<dbReference type="EC" id="2.3.1.225" evidence="7"/>
<evidence type="ECO:0000256" key="3">
    <source>
        <dbReference type="ARBA" id="ARBA00022692"/>
    </source>
</evidence>
<comment type="subcellular location">
    <subcellularLocation>
        <location evidence="1">Membrane</location>
        <topology evidence="1">Multi-pass membrane protein</topology>
    </subcellularLocation>
</comment>
<evidence type="ECO:0000256" key="8">
    <source>
        <dbReference type="SAM" id="MobiDB-lite"/>
    </source>
</evidence>
<keyword evidence="5 7" id="KW-0472">Membrane</keyword>
<comment type="similarity">
    <text evidence="7">Belongs to the DHHC palmitoyltransferase family.</text>
</comment>
<dbReference type="InterPro" id="IPR039859">
    <property type="entry name" value="PFA4/ZDH16/20/ERF2-like"/>
</dbReference>
<evidence type="ECO:0000313" key="10">
    <source>
        <dbReference type="EMBL" id="CAD9275019.1"/>
    </source>
</evidence>
<feature type="transmembrane region" description="Helical" evidence="7">
    <location>
        <begin position="152"/>
        <end position="169"/>
    </location>
</feature>
<evidence type="ECO:0000256" key="4">
    <source>
        <dbReference type="ARBA" id="ARBA00022989"/>
    </source>
</evidence>
<dbReference type="AlphaFoldDB" id="A0A7S1Y3T6"/>
<feature type="transmembrane region" description="Helical" evidence="7">
    <location>
        <begin position="126"/>
        <end position="146"/>
    </location>
</feature>
<organism evidence="10">
    <name type="scientific">Grammatophora oceanica</name>
    <dbReference type="NCBI Taxonomy" id="210454"/>
    <lineage>
        <taxon>Eukaryota</taxon>
        <taxon>Sar</taxon>
        <taxon>Stramenopiles</taxon>
        <taxon>Ochrophyta</taxon>
        <taxon>Bacillariophyta</taxon>
        <taxon>Fragilariophyceae</taxon>
        <taxon>Fragilariophycidae</taxon>
        <taxon>Rhabdonematales</taxon>
        <taxon>Grammatophoraceae</taxon>
        <taxon>Grammatophora</taxon>
    </lineage>
</organism>
<dbReference type="GO" id="GO:0019706">
    <property type="term" value="F:protein-cysteine S-palmitoyltransferase activity"/>
    <property type="evidence" value="ECO:0007669"/>
    <property type="project" value="UniProtKB-EC"/>
</dbReference>
<feature type="domain" description="Palmitoyltransferase DHHC" evidence="9">
    <location>
        <begin position="198"/>
        <end position="322"/>
    </location>
</feature>
<keyword evidence="4 7" id="KW-1133">Transmembrane helix</keyword>
<comment type="domain">
    <text evidence="7">The DHHC domain is required for palmitoyltransferase activity.</text>
</comment>
<gene>
    <name evidence="10" type="ORF">GOCE00092_LOCUS3927</name>
</gene>
<protein>
    <recommendedName>
        <fullName evidence="7">Palmitoyltransferase</fullName>
        <ecNumber evidence="7">2.3.1.225</ecNumber>
    </recommendedName>
</protein>
<dbReference type="PROSITE" id="PS50216">
    <property type="entry name" value="DHHC"/>
    <property type="match status" value="1"/>
</dbReference>
<sequence>MTGMTGEDTPLITHNKASTINEDGPRRRTGAQTTQQQPDEEREPSNFDPGSAPTTDYEKQDRRPLWTRVTSMVQTPFTTSMPFKYDQMMPLEVHYIDTFNDQPWSCSFGTKEDDGIWLNRNDQPGLMMSFLVWLLIVYSGVTVTLLAEHNQLPSLVSITYGTICALALASHAKTMFTDPGSIPQSAVPVYDASVTVSTHAMCSHCQSFKPPTCHHCRICDRCVSRMDHHCPWMNNCVGAGNMKHFILFLGYTWTGSSLALLIFAWNYFLCESEICVFNVVLVQLVRAMSVICVGSLLFTSSMLMNVTYGIITGTGTIDRLKKKATNTLYLSEDEPVPLEVVFGIQGYWSWFLPIDPVFADFDKIMGYSTPQRLLREQMRDSESSVVRESSVGKAAISTPYSDEPRPAETGPPPALYNEI</sequence>
<keyword evidence="3 7" id="KW-0812">Transmembrane</keyword>
<dbReference type="InterPro" id="IPR001594">
    <property type="entry name" value="Palmitoyltrfase_DHHC"/>
</dbReference>
<dbReference type="EMBL" id="HBGK01007595">
    <property type="protein sequence ID" value="CAD9275019.1"/>
    <property type="molecule type" value="Transcribed_RNA"/>
</dbReference>
<dbReference type="GO" id="GO:0016020">
    <property type="term" value="C:membrane"/>
    <property type="evidence" value="ECO:0007669"/>
    <property type="project" value="UniProtKB-SubCell"/>
</dbReference>
<feature type="transmembrane region" description="Helical" evidence="7">
    <location>
        <begin position="288"/>
        <end position="311"/>
    </location>
</feature>
<comment type="catalytic activity">
    <reaction evidence="7">
        <text>L-cysteinyl-[protein] + hexadecanoyl-CoA = S-hexadecanoyl-L-cysteinyl-[protein] + CoA</text>
        <dbReference type="Rhea" id="RHEA:36683"/>
        <dbReference type="Rhea" id="RHEA-COMP:10131"/>
        <dbReference type="Rhea" id="RHEA-COMP:11032"/>
        <dbReference type="ChEBI" id="CHEBI:29950"/>
        <dbReference type="ChEBI" id="CHEBI:57287"/>
        <dbReference type="ChEBI" id="CHEBI:57379"/>
        <dbReference type="ChEBI" id="CHEBI:74151"/>
        <dbReference type="EC" id="2.3.1.225"/>
    </reaction>
</comment>
<feature type="transmembrane region" description="Helical" evidence="7">
    <location>
        <begin position="245"/>
        <end position="268"/>
    </location>
</feature>
<evidence type="ECO:0000256" key="7">
    <source>
        <dbReference type="RuleBase" id="RU079119"/>
    </source>
</evidence>
<accession>A0A7S1Y3T6</accession>
<evidence type="ECO:0000256" key="1">
    <source>
        <dbReference type="ARBA" id="ARBA00004141"/>
    </source>
</evidence>
<keyword evidence="2 7" id="KW-0808">Transferase</keyword>
<proteinExistence type="inferred from homology"/>
<feature type="region of interest" description="Disordered" evidence="8">
    <location>
        <begin position="1"/>
        <end position="63"/>
    </location>
</feature>
<evidence type="ECO:0000256" key="5">
    <source>
        <dbReference type="ARBA" id="ARBA00023136"/>
    </source>
</evidence>
<dbReference type="PANTHER" id="PTHR12246">
    <property type="entry name" value="PALMITOYLTRANSFERASE ZDHHC16"/>
    <property type="match status" value="1"/>
</dbReference>
<feature type="region of interest" description="Disordered" evidence="8">
    <location>
        <begin position="378"/>
        <end position="419"/>
    </location>
</feature>
<evidence type="ECO:0000256" key="2">
    <source>
        <dbReference type="ARBA" id="ARBA00022679"/>
    </source>
</evidence>